<dbReference type="Pfam" id="PF00392">
    <property type="entry name" value="GntR"/>
    <property type="match status" value="1"/>
</dbReference>
<accession>A0A7Y9E6M9</accession>
<evidence type="ECO:0000256" key="3">
    <source>
        <dbReference type="ARBA" id="ARBA00023163"/>
    </source>
</evidence>
<evidence type="ECO:0000256" key="2">
    <source>
        <dbReference type="ARBA" id="ARBA00023125"/>
    </source>
</evidence>
<dbReference type="Pfam" id="PF07729">
    <property type="entry name" value="FCD"/>
    <property type="match status" value="1"/>
</dbReference>
<keyword evidence="2 5" id="KW-0238">DNA-binding</keyword>
<dbReference type="Gene3D" id="1.10.10.10">
    <property type="entry name" value="Winged helix-like DNA-binding domain superfamily/Winged helix DNA-binding domain"/>
    <property type="match status" value="1"/>
</dbReference>
<dbReference type="InterPro" id="IPR036390">
    <property type="entry name" value="WH_DNA-bd_sf"/>
</dbReference>
<organism evidence="5 6">
    <name type="scientific">Nocardioides panaciterrulae</name>
    <dbReference type="NCBI Taxonomy" id="661492"/>
    <lineage>
        <taxon>Bacteria</taxon>
        <taxon>Bacillati</taxon>
        <taxon>Actinomycetota</taxon>
        <taxon>Actinomycetes</taxon>
        <taxon>Propionibacteriales</taxon>
        <taxon>Nocardioidaceae</taxon>
        <taxon>Nocardioides</taxon>
    </lineage>
</organism>
<dbReference type="InterPro" id="IPR011711">
    <property type="entry name" value="GntR_C"/>
</dbReference>
<evidence type="ECO:0000313" key="6">
    <source>
        <dbReference type="Proteomes" id="UP000535511"/>
    </source>
</evidence>
<gene>
    <name evidence="5" type="ORF">BJZ21_001919</name>
</gene>
<dbReference type="PANTHER" id="PTHR43537">
    <property type="entry name" value="TRANSCRIPTIONAL REGULATOR, GNTR FAMILY"/>
    <property type="match status" value="1"/>
</dbReference>
<keyword evidence="1" id="KW-0805">Transcription regulation</keyword>
<evidence type="ECO:0000259" key="4">
    <source>
        <dbReference type="PROSITE" id="PS50949"/>
    </source>
</evidence>
<dbReference type="InterPro" id="IPR000524">
    <property type="entry name" value="Tscrpt_reg_HTH_GntR"/>
</dbReference>
<evidence type="ECO:0000313" key="5">
    <source>
        <dbReference type="EMBL" id="NYD41836.1"/>
    </source>
</evidence>
<feature type="domain" description="HTH gntR-type" evidence="4">
    <location>
        <begin position="9"/>
        <end position="76"/>
    </location>
</feature>
<dbReference type="GO" id="GO:0003700">
    <property type="term" value="F:DNA-binding transcription factor activity"/>
    <property type="evidence" value="ECO:0007669"/>
    <property type="project" value="InterPro"/>
</dbReference>
<dbReference type="CDD" id="cd07377">
    <property type="entry name" value="WHTH_GntR"/>
    <property type="match status" value="1"/>
</dbReference>
<dbReference type="Proteomes" id="UP000535511">
    <property type="component" value="Unassembled WGS sequence"/>
</dbReference>
<dbReference type="SUPFAM" id="SSF48008">
    <property type="entry name" value="GntR ligand-binding domain-like"/>
    <property type="match status" value="1"/>
</dbReference>
<dbReference type="InterPro" id="IPR036388">
    <property type="entry name" value="WH-like_DNA-bd_sf"/>
</dbReference>
<dbReference type="SMART" id="SM00895">
    <property type="entry name" value="FCD"/>
    <property type="match status" value="1"/>
</dbReference>
<keyword evidence="6" id="KW-1185">Reference proteome</keyword>
<dbReference type="Gene3D" id="1.20.120.530">
    <property type="entry name" value="GntR ligand-binding domain-like"/>
    <property type="match status" value="1"/>
</dbReference>
<proteinExistence type="predicted"/>
<dbReference type="PROSITE" id="PS50949">
    <property type="entry name" value="HTH_GNTR"/>
    <property type="match status" value="1"/>
</dbReference>
<dbReference type="PANTHER" id="PTHR43537:SF41">
    <property type="entry name" value="TRANSCRIPTIONAL REGULATORY PROTEIN"/>
    <property type="match status" value="1"/>
</dbReference>
<reference evidence="5 6" key="1">
    <citation type="submission" date="2020-07" db="EMBL/GenBank/DDBJ databases">
        <title>Sequencing the genomes of 1000 actinobacteria strains.</title>
        <authorList>
            <person name="Klenk H.-P."/>
        </authorList>
    </citation>
    <scope>NUCLEOTIDE SEQUENCE [LARGE SCALE GENOMIC DNA]</scope>
    <source>
        <strain evidence="5 6">DSM 21350</strain>
    </source>
</reference>
<keyword evidence="3" id="KW-0804">Transcription</keyword>
<dbReference type="SMART" id="SM00345">
    <property type="entry name" value="HTH_GNTR"/>
    <property type="match status" value="1"/>
</dbReference>
<sequence>MTASFKRPPTAQEAVLTEVRSLIATGRMRPGEQIVQEALALELGVSRVPLREALKILEGEGQVTYVAHRGYFVALLSLADLLEVYRMREILEAEAVSIAIPLMTAEDIDRFEEAALDVEQASADEDLTTMAKANRRFHATLIEACALPRMVRIIRQLWDATEVYRAVYYAEEPNRARVLDEHRRMVAAVKAGDVEETLMMLDVHRQHAIVALRPVLEANAAT</sequence>
<dbReference type="SUPFAM" id="SSF46785">
    <property type="entry name" value="Winged helix' DNA-binding domain"/>
    <property type="match status" value="1"/>
</dbReference>
<dbReference type="AlphaFoldDB" id="A0A7Y9E6M9"/>
<protein>
    <submittedName>
        <fullName evidence="5">DNA-binding GntR family transcriptional regulator</fullName>
    </submittedName>
</protein>
<dbReference type="EMBL" id="JACCBG010000001">
    <property type="protein sequence ID" value="NYD41836.1"/>
    <property type="molecule type" value="Genomic_DNA"/>
</dbReference>
<dbReference type="GO" id="GO:0003677">
    <property type="term" value="F:DNA binding"/>
    <property type="evidence" value="ECO:0007669"/>
    <property type="project" value="UniProtKB-KW"/>
</dbReference>
<dbReference type="InterPro" id="IPR008920">
    <property type="entry name" value="TF_FadR/GntR_C"/>
</dbReference>
<name>A0A7Y9E6M9_9ACTN</name>
<dbReference type="RefSeq" id="WP_179663530.1">
    <property type="nucleotide sequence ID" value="NZ_JACCBG010000001.1"/>
</dbReference>
<evidence type="ECO:0000256" key="1">
    <source>
        <dbReference type="ARBA" id="ARBA00023015"/>
    </source>
</evidence>
<comment type="caution">
    <text evidence="5">The sequence shown here is derived from an EMBL/GenBank/DDBJ whole genome shotgun (WGS) entry which is preliminary data.</text>
</comment>